<dbReference type="PANTHER" id="PTHR38593:SF1">
    <property type="entry name" value="BLR2558 PROTEIN"/>
    <property type="match status" value="1"/>
</dbReference>
<keyword evidence="3" id="KW-0732">Signal</keyword>
<feature type="coiled-coil region" evidence="1">
    <location>
        <begin position="84"/>
        <end position="111"/>
    </location>
</feature>
<reference evidence="5 6" key="1">
    <citation type="submission" date="2019-02" db="EMBL/GenBank/DDBJ databases">
        <title>Deep-cultivation of Planctomycetes and their phenomic and genomic characterization uncovers novel biology.</title>
        <authorList>
            <person name="Wiegand S."/>
            <person name="Jogler M."/>
            <person name="Boedeker C."/>
            <person name="Pinto D."/>
            <person name="Vollmers J."/>
            <person name="Rivas-Marin E."/>
            <person name="Kohn T."/>
            <person name="Peeters S.H."/>
            <person name="Heuer A."/>
            <person name="Rast P."/>
            <person name="Oberbeckmann S."/>
            <person name="Bunk B."/>
            <person name="Jeske O."/>
            <person name="Meyerdierks A."/>
            <person name="Storesund J.E."/>
            <person name="Kallscheuer N."/>
            <person name="Luecker S."/>
            <person name="Lage O.M."/>
            <person name="Pohl T."/>
            <person name="Merkel B.J."/>
            <person name="Hornburger P."/>
            <person name="Mueller R.-W."/>
            <person name="Bruemmer F."/>
            <person name="Labrenz M."/>
            <person name="Spormann A.M."/>
            <person name="Op Den Camp H."/>
            <person name="Overmann J."/>
            <person name="Amann R."/>
            <person name="Jetten M.S.M."/>
            <person name="Mascher T."/>
            <person name="Medema M.H."/>
            <person name="Devos D.P."/>
            <person name="Kaster A.-K."/>
            <person name="Ovreas L."/>
            <person name="Rohde M."/>
            <person name="Galperin M.Y."/>
            <person name="Jogler C."/>
        </authorList>
    </citation>
    <scope>NUCLEOTIDE SEQUENCE [LARGE SCALE GENOMIC DNA]</scope>
    <source>
        <strain evidence="5 6">CA85</strain>
    </source>
</reference>
<feature type="domain" description="DUF4142" evidence="4">
    <location>
        <begin position="82"/>
        <end position="233"/>
    </location>
</feature>
<feature type="compositionally biased region" description="Polar residues" evidence="2">
    <location>
        <begin position="37"/>
        <end position="46"/>
    </location>
</feature>
<dbReference type="Pfam" id="PF13628">
    <property type="entry name" value="DUF4142"/>
    <property type="match status" value="1"/>
</dbReference>
<dbReference type="Gene3D" id="1.20.1260.10">
    <property type="match status" value="1"/>
</dbReference>
<dbReference type="InterPro" id="IPR012347">
    <property type="entry name" value="Ferritin-like"/>
</dbReference>
<accession>A0A5C5YHG7</accession>
<dbReference type="PANTHER" id="PTHR38593">
    <property type="entry name" value="BLR2558 PROTEIN"/>
    <property type="match status" value="1"/>
</dbReference>
<feature type="coiled-coil region" evidence="1">
    <location>
        <begin position="216"/>
        <end position="243"/>
    </location>
</feature>
<dbReference type="Proteomes" id="UP000318053">
    <property type="component" value="Unassembled WGS sequence"/>
</dbReference>
<dbReference type="RefSeq" id="WP_146390476.1">
    <property type="nucleotide sequence ID" value="NZ_SJPK01000003.1"/>
</dbReference>
<evidence type="ECO:0000313" key="6">
    <source>
        <dbReference type="Proteomes" id="UP000318053"/>
    </source>
</evidence>
<keyword evidence="1" id="KW-0175">Coiled coil</keyword>
<gene>
    <name evidence="5" type="ORF">CA85_13230</name>
</gene>
<evidence type="ECO:0000256" key="2">
    <source>
        <dbReference type="SAM" id="MobiDB-lite"/>
    </source>
</evidence>
<dbReference type="InterPro" id="IPR025419">
    <property type="entry name" value="DUF4142"/>
</dbReference>
<keyword evidence="6" id="KW-1185">Reference proteome</keyword>
<feature type="region of interest" description="Disordered" evidence="2">
    <location>
        <begin position="29"/>
        <end position="62"/>
    </location>
</feature>
<organism evidence="5 6">
    <name type="scientific">Allorhodopirellula solitaria</name>
    <dbReference type="NCBI Taxonomy" id="2527987"/>
    <lineage>
        <taxon>Bacteria</taxon>
        <taxon>Pseudomonadati</taxon>
        <taxon>Planctomycetota</taxon>
        <taxon>Planctomycetia</taxon>
        <taxon>Pirellulales</taxon>
        <taxon>Pirellulaceae</taxon>
        <taxon>Allorhodopirellula</taxon>
    </lineage>
</organism>
<name>A0A5C5YHG7_9BACT</name>
<protein>
    <recommendedName>
        <fullName evidence="4">DUF4142 domain-containing protein</fullName>
    </recommendedName>
</protein>
<feature type="chain" id="PRO_5023031541" description="DUF4142 domain-containing protein" evidence="3">
    <location>
        <begin position="25"/>
        <end position="245"/>
    </location>
</feature>
<feature type="signal peptide" evidence="3">
    <location>
        <begin position="1"/>
        <end position="24"/>
    </location>
</feature>
<feature type="compositionally biased region" description="Basic and acidic residues" evidence="2">
    <location>
        <begin position="51"/>
        <end position="62"/>
    </location>
</feature>
<evidence type="ECO:0000313" key="5">
    <source>
        <dbReference type="EMBL" id="TWT72862.1"/>
    </source>
</evidence>
<evidence type="ECO:0000259" key="4">
    <source>
        <dbReference type="Pfam" id="PF13628"/>
    </source>
</evidence>
<evidence type="ECO:0000256" key="1">
    <source>
        <dbReference type="SAM" id="Coils"/>
    </source>
</evidence>
<comment type="caution">
    <text evidence="5">The sequence shown here is derived from an EMBL/GenBank/DDBJ whole genome shotgun (WGS) entry which is preliminary data.</text>
</comment>
<dbReference type="AlphaFoldDB" id="A0A5C5YHG7"/>
<proteinExistence type="predicted"/>
<sequence precursor="true">MLKLRFTTTLLSTAAIAGLSTVNAQTTLPQPIPQEVPSDQSATLPGQPTDRPVRSQTEQDGRYEARRAAQNSVQQQGPTVKEALTQKLIKANEAEIELAKLAHEKSDNEDLKQLAVTIVKDHQQFNQVLQQHAEKRQGDRRNAAASQTATVPKQLCEIGEKACDNALKMTKEMLGNYEGQDFSMAFLGQQCVAHTMMLAELRAIESSGPEELQPVAAEAANKVEKHLEEAKKLAKKLEDDRRSRS</sequence>
<evidence type="ECO:0000256" key="3">
    <source>
        <dbReference type="SAM" id="SignalP"/>
    </source>
</evidence>
<dbReference type="EMBL" id="SJPK01000003">
    <property type="protein sequence ID" value="TWT72862.1"/>
    <property type="molecule type" value="Genomic_DNA"/>
</dbReference>
<dbReference type="OrthoDB" id="209532at2"/>